<dbReference type="Proteomes" id="UP000808337">
    <property type="component" value="Unassembled WGS sequence"/>
</dbReference>
<dbReference type="Pfam" id="PF05036">
    <property type="entry name" value="SPOR"/>
    <property type="match status" value="1"/>
</dbReference>
<proteinExistence type="predicted"/>
<reference evidence="2 3" key="1">
    <citation type="submission" date="2020-10" db="EMBL/GenBank/DDBJ databases">
        <title>Connecting structure to function with the recovery of over 1000 high-quality activated sludge metagenome-assembled genomes encoding full-length rRNA genes using long-read sequencing.</title>
        <authorList>
            <person name="Singleton C.M."/>
            <person name="Petriglieri F."/>
            <person name="Kristensen J.M."/>
            <person name="Kirkegaard R.H."/>
            <person name="Michaelsen T.Y."/>
            <person name="Andersen M.H."/>
            <person name="Karst S.M."/>
            <person name="Dueholm M.S."/>
            <person name="Nielsen P.H."/>
            <person name="Albertsen M."/>
        </authorList>
    </citation>
    <scope>NUCLEOTIDE SEQUENCE [LARGE SCALE GENOMIC DNA]</scope>
    <source>
        <strain evidence="2">Ribe_18-Q3-R11-54_MAXAC.273</strain>
    </source>
</reference>
<dbReference type="Gene3D" id="3.30.70.1070">
    <property type="entry name" value="Sporulation related repeat"/>
    <property type="match status" value="1"/>
</dbReference>
<evidence type="ECO:0000259" key="1">
    <source>
        <dbReference type="Pfam" id="PF05036"/>
    </source>
</evidence>
<accession>A0A9D7SSZ0</accession>
<dbReference type="InterPro" id="IPR036680">
    <property type="entry name" value="SPOR-like_sf"/>
</dbReference>
<organism evidence="2 3">
    <name type="scientific">Candidatus Opimibacter skivensis</name>
    <dbReference type="NCBI Taxonomy" id="2982028"/>
    <lineage>
        <taxon>Bacteria</taxon>
        <taxon>Pseudomonadati</taxon>
        <taxon>Bacteroidota</taxon>
        <taxon>Saprospiria</taxon>
        <taxon>Saprospirales</taxon>
        <taxon>Saprospiraceae</taxon>
        <taxon>Candidatus Opimibacter</taxon>
    </lineage>
</organism>
<protein>
    <submittedName>
        <fullName evidence="2">SPOR domain-containing protein</fullName>
    </submittedName>
</protein>
<gene>
    <name evidence="2" type="ORF">IPP15_03275</name>
</gene>
<dbReference type="EMBL" id="JADKGY010000001">
    <property type="protein sequence ID" value="MBK9981441.1"/>
    <property type="molecule type" value="Genomic_DNA"/>
</dbReference>
<evidence type="ECO:0000313" key="3">
    <source>
        <dbReference type="Proteomes" id="UP000808337"/>
    </source>
</evidence>
<dbReference type="AlphaFoldDB" id="A0A9D7SSZ0"/>
<feature type="domain" description="SPOR" evidence="1">
    <location>
        <begin position="58"/>
        <end position="125"/>
    </location>
</feature>
<name>A0A9D7SSZ0_9BACT</name>
<dbReference type="InterPro" id="IPR007730">
    <property type="entry name" value="SPOR-like_dom"/>
</dbReference>
<comment type="caution">
    <text evidence="2">The sequence shown here is derived from an EMBL/GenBank/DDBJ whole genome shotgun (WGS) entry which is preliminary data.</text>
</comment>
<evidence type="ECO:0000313" key="2">
    <source>
        <dbReference type="EMBL" id="MBK9981441.1"/>
    </source>
</evidence>
<dbReference type="GO" id="GO:0042834">
    <property type="term" value="F:peptidoglycan binding"/>
    <property type="evidence" value="ECO:0007669"/>
    <property type="project" value="InterPro"/>
</dbReference>
<sequence length="250" mass="27422">MKKILLSLILIPVTGILISVQGQIAVQPESDSPDLVKVYVKQNPATYQKSSSQNTKIDFAVQVAASSFPISEAKAKNDWKDLGHVYVQKENGLYKIRIGPYTTQLEAKETLLKAKSKGRTDAFIVVLQGTENDKPLYQSGLDTKSISPSKVEKKDVILKETEPVTEASPAISEYKVQLASYTKPGSFNTNGIEKLGTLESYRKGEMTIMMIGGFRNLSDARKAKDVAMSRGFKDAVIVTDNNGILMAVKD</sequence>
<dbReference type="SUPFAM" id="SSF110997">
    <property type="entry name" value="Sporulation related repeat"/>
    <property type="match status" value="1"/>
</dbReference>